<dbReference type="Gene3D" id="1.20.58.1520">
    <property type="match status" value="1"/>
</dbReference>
<accession>A0AA38H4S5</accession>
<sequence length="809" mass="88450">MSAYLAEHLPHLQSLHAQLALDTTALQGDQERIETAIKAAVETLLRERELQVDEYKDVIAGQKRRLACLARAVGDKGRNVIQESRRESVENESLPKQLERLVKQSEELEKVYDERLKHIEKQQSYLNQLAILLGAPFEPAAPLAPIASGSNHGSMVPPAPGLARIVSGTAAGGRLSVDRKGRSDSVSVIPAPPTAGEEGLYDVSEAVTGELESRVTVALEERASRLVDLESSMHDLRTLHTELALPPIPLSHPHHFPLHLLPNRSTEETPGAQQGYERLLARVVTEKVGMVPGVDEEGGENEVEGDLESMQGVEPDVGLIRWVEEVRELWEKEQATRAIRIQAIYDQLEPLWQRLQLDQDHIDLFIQMNIGCSEAAIKAYEAELERCLELRRSSLSSFIVSVRAEIDSLWTELMLSDEEKSDFGAYINDDYCEELLAEHETYIEQLRAEIESKANLLPKVREWHALVVDEDELERAQTDPDRFKRRGGAMLREEKLRKRVTVAKPRVEQELLKYLPVWEEANERPFMVQGERVVDKIHNALEAKDQAKEAKKRIRMGLAPTAPPPRPLAPAKTIRPTPLPSTRSTASSHSTSISGTYGRKREAPTPTPVMMSMNKRQKVAQPPSVSLGTGTGMGTGIRQPSRTRIPSSVTSTSTSNRVVSGGTGSGSGSGLGRGRDPSSSPTLVSCLLPRPALSGKLVPPISSSRIPSYAATSTTNASLSIPGTGGGTSGKVQVPLPPLHAIAKANGRRPPRKSFRPRASVACGFGFISGVEVGTSDEGDGDGYGHGGQGEGTGMDMEMMEEEEGDVFE</sequence>
<comment type="caution">
    <text evidence="2">The sequence shown here is derived from an EMBL/GenBank/DDBJ whole genome shotgun (WGS) entry which is preliminary data.</text>
</comment>
<feature type="region of interest" description="Disordered" evidence="1">
    <location>
        <begin position="774"/>
        <end position="809"/>
    </location>
</feature>
<feature type="compositionally biased region" description="Low complexity" evidence="1">
    <location>
        <begin position="640"/>
        <end position="660"/>
    </location>
</feature>
<dbReference type="Pfam" id="PF03999">
    <property type="entry name" value="MAP65_ASE1"/>
    <property type="match status" value="1"/>
</dbReference>
<dbReference type="GO" id="GO:1990023">
    <property type="term" value="C:mitotic spindle midzone"/>
    <property type="evidence" value="ECO:0007669"/>
    <property type="project" value="TreeGrafter"/>
</dbReference>
<name>A0AA38H4S5_9TREE</name>
<dbReference type="PANTHER" id="PTHR19321">
    <property type="entry name" value="PROTEIN REGULATOR OF CYTOKINESIS 1 PRC1-RELATED"/>
    <property type="match status" value="1"/>
</dbReference>
<dbReference type="Proteomes" id="UP001164286">
    <property type="component" value="Unassembled WGS sequence"/>
</dbReference>
<keyword evidence="3" id="KW-1185">Reference proteome</keyword>
<organism evidence="2 3">
    <name type="scientific">Dioszegia hungarica</name>
    <dbReference type="NCBI Taxonomy" id="4972"/>
    <lineage>
        <taxon>Eukaryota</taxon>
        <taxon>Fungi</taxon>
        <taxon>Dikarya</taxon>
        <taxon>Basidiomycota</taxon>
        <taxon>Agaricomycotina</taxon>
        <taxon>Tremellomycetes</taxon>
        <taxon>Tremellales</taxon>
        <taxon>Bulleribasidiaceae</taxon>
        <taxon>Dioszegia</taxon>
    </lineage>
</organism>
<dbReference type="AlphaFoldDB" id="A0AA38H4S5"/>
<dbReference type="GeneID" id="77730590"/>
<evidence type="ECO:0000313" key="2">
    <source>
        <dbReference type="EMBL" id="KAI9632711.1"/>
    </source>
</evidence>
<dbReference type="PANTHER" id="PTHR19321:SF41">
    <property type="entry name" value="FASCETTO-RELATED"/>
    <property type="match status" value="1"/>
</dbReference>
<dbReference type="EMBL" id="JAKWFO010000014">
    <property type="protein sequence ID" value="KAI9632711.1"/>
    <property type="molecule type" value="Genomic_DNA"/>
</dbReference>
<feature type="compositionally biased region" description="Gly residues" evidence="1">
    <location>
        <begin position="782"/>
        <end position="793"/>
    </location>
</feature>
<dbReference type="GO" id="GO:0008017">
    <property type="term" value="F:microtubule binding"/>
    <property type="evidence" value="ECO:0007669"/>
    <property type="project" value="InterPro"/>
</dbReference>
<protein>
    <submittedName>
        <fullName evidence="2">Protein regulator of cytokinesis 1</fullName>
    </submittedName>
</protein>
<reference evidence="2" key="1">
    <citation type="journal article" date="2022" name="G3 (Bethesda)">
        <title>High quality genome of the basidiomycete yeast Dioszegia hungarica PDD-24b-2 isolated from cloud water.</title>
        <authorList>
            <person name="Jarrige D."/>
            <person name="Haridas S."/>
            <person name="Bleykasten-Grosshans C."/>
            <person name="Joly M."/>
            <person name="Nadalig T."/>
            <person name="Sancelme M."/>
            <person name="Vuilleumier S."/>
            <person name="Grigoriev I.V."/>
            <person name="Amato P."/>
            <person name="Bringel F."/>
        </authorList>
    </citation>
    <scope>NUCLEOTIDE SEQUENCE</scope>
    <source>
        <strain evidence="2">PDD-24b-2</strain>
    </source>
</reference>
<dbReference type="RefSeq" id="XP_052942488.1">
    <property type="nucleotide sequence ID" value="XM_053091385.1"/>
</dbReference>
<dbReference type="InterPro" id="IPR007145">
    <property type="entry name" value="MAP65_Ase1_PRC1"/>
</dbReference>
<proteinExistence type="predicted"/>
<feature type="region of interest" description="Disordered" evidence="1">
    <location>
        <begin position="558"/>
        <end position="686"/>
    </location>
</feature>
<gene>
    <name evidence="2" type="ORF">MKK02DRAFT_41022</name>
</gene>
<dbReference type="GO" id="GO:0005737">
    <property type="term" value="C:cytoplasm"/>
    <property type="evidence" value="ECO:0007669"/>
    <property type="project" value="TreeGrafter"/>
</dbReference>
<evidence type="ECO:0000313" key="3">
    <source>
        <dbReference type="Proteomes" id="UP001164286"/>
    </source>
</evidence>
<feature type="compositionally biased region" description="Gly residues" evidence="1">
    <location>
        <begin position="661"/>
        <end position="672"/>
    </location>
</feature>
<evidence type="ECO:0000256" key="1">
    <source>
        <dbReference type="SAM" id="MobiDB-lite"/>
    </source>
</evidence>
<feature type="compositionally biased region" description="Acidic residues" evidence="1">
    <location>
        <begin position="798"/>
        <end position="809"/>
    </location>
</feature>
<dbReference type="GO" id="GO:0051256">
    <property type="term" value="P:mitotic spindle midzone assembly"/>
    <property type="evidence" value="ECO:0007669"/>
    <property type="project" value="TreeGrafter"/>
</dbReference>
<feature type="compositionally biased region" description="Low complexity" evidence="1">
    <location>
        <begin position="581"/>
        <end position="596"/>
    </location>
</feature>